<dbReference type="SMART" id="SM00490">
    <property type="entry name" value="HELICc"/>
    <property type="match status" value="1"/>
</dbReference>
<feature type="domain" description="Helicase C-terminal" evidence="12">
    <location>
        <begin position="1050"/>
        <end position="1196"/>
    </location>
</feature>
<dbReference type="PROSITE" id="PS51194">
    <property type="entry name" value="HELICASE_CTER"/>
    <property type="match status" value="1"/>
</dbReference>
<evidence type="ECO:0000256" key="3">
    <source>
        <dbReference type="ARBA" id="ARBA00022741"/>
    </source>
</evidence>
<dbReference type="Pfam" id="PF00176">
    <property type="entry name" value="SNF2-rel_dom"/>
    <property type="match status" value="1"/>
</dbReference>
<dbReference type="CDD" id="cd18003">
    <property type="entry name" value="DEXQc_SRCAP"/>
    <property type="match status" value="1"/>
</dbReference>
<feature type="compositionally biased region" description="Low complexity" evidence="10">
    <location>
        <begin position="1526"/>
        <end position="1562"/>
    </location>
</feature>
<dbReference type="GO" id="GO:0006338">
    <property type="term" value="P:chromatin remodeling"/>
    <property type="evidence" value="ECO:0007669"/>
    <property type="project" value="TreeGrafter"/>
</dbReference>
<evidence type="ECO:0000259" key="12">
    <source>
        <dbReference type="PROSITE" id="PS51194"/>
    </source>
</evidence>
<keyword evidence="6" id="KW-0067">ATP-binding</keyword>
<dbReference type="Gene3D" id="3.40.50.10810">
    <property type="entry name" value="Tandem AAA-ATPase domain"/>
    <property type="match status" value="1"/>
</dbReference>
<keyword evidence="14" id="KW-1185">Reference proteome</keyword>
<keyword evidence="4" id="KW-0378">Hydrolase</keyword>
<dbReference type="PANTHER" id="PTHR45685:SF1">
    <property type="entry name" value="HELICASE SRCAP"/>
    <property type="match status" value="1"/>
</dbReference>
<dbReference type="InterPro" id="IPR001650">
    <property type="entry name" value="Helicase_C-like"/>
</dbReference>
<dbReference type="InterPro" id="IPR038718">
    <property type="entry name" value="SNF2-like_sf"/>
</dbReference>
<proteinExistence type="inferred from homology"/>
<feature type="domain" description="Helicase ATP-binding" evidence="11">
    <location>
        <begin position="454"/>
        <end position="619"/>
    </location>
</feature>
<evidence type="ECO:0000256" key="2">
    <source>
        <dbReference type="ARBA" id="ARBA00009220"/>
    </source>
</evidence>
<dbReference type="PROSITE" id="PS51192">
    <property type="entry name" value="HELICASE_ATP_BIND_1"/>
    <property type="match status" value="1"/>
</dbReference>
<accession>A0A914M5P4</accession>
<keyword evidence="7" id="KW-0156">Chromatin regulator</keyword>
<dbReference type="InterPro" id="IPR027417">
    <property type="entry name" value="P-loop_NTPase"/>
</dbReference>
<dbReference type="GO" id="GO:0000812">
    <property type="term" value="C:Swr1 complex"/>
    <property type="evidence" value="ECO:0007669"/>
    <property type="project" value="TreeGrafter"/>
</dbReference>
<evidence type="ECO:0000259" key="11">
    <source>
        <dbReference type="PROSITE" id="PS51192"/>
    </source>
</evidence>
<feature type="region of interest" description="Disordered" evidence="10">
    <location>
        <begin position="277"/>
        <end position="317"/>
    </location>
</feature>
<keyword evidence="8" id="KW-0238">DNA-binding</keyword>
<organism evidence="14 15">
    <name type="scientific">Meloidogyne incognita</name>
    <name type="common">Southern root-knot nematode worm</name>
    <name type="synonym">Oxyuris incognita</name>
    <dbReference type="NCBI Taxonomy" id="6306"/>
    <lineage>
        <taxon>Eukaryota</taxon>
        <taxon>Metazoa</taxon>
        <taxon>Ecdysozoa</taxon>
        <taxon>Nematoda</taxon>
        <taxon>Chromadorea</taxon>
        <taxon>Rhabditida</taxon>
        <taxon>Tylenchina</taxon>
        <taxon>Tylenchomorpha</taxon>
        <taxon>Tylenchoidea</taxon>
        <taxon>Meloidogynidae</taxon>
        <taxon>Meloidogyninae</taxon>
        <taxon>Meloidogyne</taxon>
        <taxon>Meloidogyne incognita group</taxon>
    </lineage>
</organism>
<feature type="compositionally biased region" description="Polar residues" evidence="10">
    <location>
        <begin position="1578"/>
        <end position="1587"/>
    </location>
</feature>
<dbReference type="InterPro" id="IPR049730">
    <property type="entry name" value="SNF2/RAD54-like_C"/>
</dbReference>
<dbReference type="GO" id="GO:0004386">
    <property type="term" value="F:helicase activity"/>
    <property type="evidence" value="ECO:0007669"/>
    <property type="project" value="UniProtKB-KW"/>
</dbReference>
<feature type="domain" description="HSA" evidence="13">
    <location>
        <begin position="140"/>
        <end position="217"/>
    </location>
</feature>
<feature type="compositionally biased region" description="Low complexity" evidence="10">
    <location>
        <begin position="1502"/>
        <end position="1514"/>
    </location>
</feature>
<dbReference type="CDD" id="cd18793">
    <property type="entry name" value="SF2_C_SNF"/>
    <property type="match status" value="1"/>
</dbReference>
<dbReference type="PROSITE" id="PS51204">
    <property type="entry name" value="HSA"/>
    <property type="match status" value="1"/>
</dbReference>
<evidence type="ECO:0000256" key="6">
    <source>
        <dbReference type="ARBA" id="ARBA00022840"/>
    </source>
</evidence>
<dbReference type="GO" id="GO:0003677">
    <property type="term" value="F:DNA binding"/>
    <property type="evidence" value="ECO:0007669"/>
    <property type="project" value="UniProtKB-KW"/>
</dbReference>
<keyword evidence="9" id="KW-0539">Nucleus</keyword>
<feature type="region of interest" description="Disordered" evidence="10">
    <location>
        <begin position="364"/>
        <end position="388"/>
    </location>
</feature>
<dbReference type="InterPro" id="IPR000330">
    <property type="entry name" value="SNF2_N"/>
</dbReference>
<dbReference type="Pfam" id="PF07529">
    <property type="entry name" value="HSA"/>
    <property type="match status" value="1"/>
</dbReference>
<dbReference type="SMART" id="SM00487">
    <property type="entry name" value="DEXDc"/>
    <property type="match status" value="1"/>
</dbReference>
<feature type="compositionally biased region" description="Acidic residues" evidence="10">
    <location>
        <begin position="289"/>
        <end position="307"/>
    </location>
</feature>
<dbReference type="WBParaSite" id="Minc3s01196g21609">
    <property type="protein sequence ID" value="Minc3s01196g21609"/>
    <property type="gene ID" value="Minc3s01196g21609"/>
</dbReference>
<dbReference type="GO" id="GO:0005524">
    <property type="term" value="F:ATP binding"/>
    <property type="evidence" value="ECO:0007669"/>
    <property type="project" value="UniProtKB-KW"/>
</dbReference>
<evidence type="ECO:0000313" key="14">
    <source>
        <dbReference type="Proteomes" id="UP000887563"/>
    </source>
</evidence>
<dbReference type="FunFam" id="3.40.50.10810:FF:000005">
    <property type="entry name" value="Photoperiod-independent early flowering 1"/>
    <property type="match status" value="1"/>
</dbReference>
<reference evidence="15" key="1">
    <citation type="submission" date="2022-11" db="UniProtKB">
        <authorList>
            <consortium name="WormBaseParasite"/>
        </authorList>
    </citation>
    <scope>IDENTIFICATION</scope>
</reference>
<dbReference type="Proteomes" id="UP000887563">
    <property type="component" value="Unplaced"/>
</dbReference>
<evidence type="ECO:0000256" key="5">
    <source>
        <dbReference type="ARBA" id="ARBA00022806"/>
    </source>
</evidence>
<keyword evidence="3" id="KW-0547">Nucleotide-binding</keyword>
<dbReference type="GO" id="GO:0016887">
    <property type="term" value="F:ATP hydrolysis activity"/>
    <property type="evidence" value="ECO:0007669"/>
    <property type="project" value="TreeGrafter"/>
</dbReference>
<name>A0A914M5P4_MELIC</name>
<evidence type="ECO:0000256" key="4">
    <source>
        <dbReference type="ARBA" id="ARBA00022801"/>
    </source>
</evidence>
<sequence length="1695" mass="194326">MGDNNIPQTKSQVSEALLRSFFFDVLSFNNLSELDESNIPSSLENSGLQSLVADIGRHFVPSSSHVDQLSLPSTSSAVNEEQAQFKPIQIFIDANNEVDVDQPSTSSSLDSSQMDSLQDAKVYERIRELREAGLWESTRLPKCMDPPRRKTHWDFFMEEVLWLANDFSNERKFKRRLASKFASNAKASWRKIKELKRIKTTSELLRDEKEAKRICGSIAKMIREFWQNVDKVVDFRANEIVELKKRRALDQHLNFLVGAADKITSLIHENFATQSNGRSSTVLSKSSDDFEMDSESDDNESTLDVEEANGTKGSVEEELDELSKEQDMDMDQLLTSLPEGYLESLGYSVPTKDIQPDINESLNDEQTRTTADLEQEEEGANFNEKPDLRNVDYNKLNSENSEVRRQQLDNIAEAALEFQPRGYTLETTEVKTEVPFLLTGQLREYQLVGLDWLVTLYEKNLNGILADEMGLGKTIQTIALLAHLACARAVWGPHLIIVPTSVLLNWEMELKKWCPSLKVLNYFGSAKERAEKRKGWSKSNAFHICITSYKLVTQDIRAFKNKAWQYLILDEAQNIKNFRSQRWQLLIGLRSRRRLLLTGTPLQNSLMELWALLHFLMPNVFASHDDFREWFHCPITGMVEGNTEVDQALVQRLHKILRPFILRRLKSEVEKQLPTKTERVLLCHLSKRQRYLYNEFLSKTSTVENLKTGSMFSVLGVIMQLRKCCNHPNLFEPRPVVSPLIIQPISPQFSSRIFSINQKLEASELCYGNSFSSDFVWKTFKELLLNGNFGNNSVEQQTLPLIDGLKFVMDKNGGHFYRPKITQEHGEDELICNGLEENSSNPIEVVNNTRKRKLSSQEATTSSELSLKIKANTEPNRILPNFLKSPNFRLNTLIQKKENENKRIGVWLSTSLKQFSKPLISTELMNFCRIIPNNFQLEEPLTTKLSKIKRFKGQNIIDEINERIGQNVLEWIENSLNSFLICVQRLLVERCFEPPQRFTLQQENLRLLTHNIYSSQISLAHKAELAAKLEFPELRLIEYDCGKLQVLARLLEQLYENKHRCLIFTQMSKMLDILQAFLSHHNYNYFRLDGSTHIDQRQAMMERFNTDSSIFCFILSTRSGGIGVNLTGADTVIFYDSDWNPTMDAQAQDRCHRIGQTRNVTIYRLISERTIEENILTKSTQKRRLGEMTIDEGEFTPDFFKSANNLRELFNNEETVANILKENEELIKNNKTSTKELEMAMLSVEDKQDVLAAQKAKEENNVDLIEFDENTQINNGRGGGEEHGNSYIESPSEQYLELINELKPIERYAVNFLTNEYRPALDKEFEETEALIRAKQKEFLQDSSEDDVSDKGSIISKKSSKNGNQQKHNNNNKTATEQNITFDANLNELPFFASLDMPFEEIPAWMPPSPPNSILDLEEENWNFNSFEDSFFYEPYQMPEECLPQLPPLISINEIPPRISIRRQRKFLNLTTTTEDYLSSLPLSPKISPPPPSIPKHRKRTGSAASRGSSVTSGRRSRLDQHNKGLLSISTPLNPTTTPSTLLLSPPGTPSLISSSTTTIPIEKTTREEKLNIHQRPVQPSKSNVTIPGTVPSSSFSSLDESIESTVRKSRKQAGHGPISRYISRNNGQPPQKWEERLPSDPSRSVFRLVCPEWRTNPSLLNLPQGIEDHDYEGQPIWSANEDIRLLKVFYLFTF</sequence>
<keyword evidence="5" id="KW-0347">Helicase</keyword>
<evidence type="ECO:0000259" key="13">
    <source>
        <dbReference type="PROSITE" id="PS51204"/>
    </source>
</evidence>
<dbReference type="InterPro" id="IPR014001">
    <property type="entry name" value="Helicase_ATP-bd"/>
</dbReference>
<dbReference type="PANTHER" id="PTHR45685">
    <property type="entry name" value="HELICASE SRCAP-RELATED"/>
    <property type="match status" value="1"/>
</dbReference>
<feature type="compositionally biased region" description="Low complexity" evidence="10">
    <location>
        <begin position="1351"/>
        <end position="1373"/>
    </location>
</feature>
<comment type="subcellular location">
    <subcellularLocation>
        <location evidence="1">Nucleus</location>
    </subcellularLocation>
</comment>
<evidence type="ECO:0000256" key="10">
    <source>
        <dbReference type="SAM" id="MobiDB-lite"/>
    </source>
</evidence>
<evidence type="ECO:0000313" key="15">
    <source>
        <dbReference type="WBParaSite" id="Minc3s01196g21609"/>
    </source>
</evidence>
<dbReference type="SMART" id="SM00573">
    <property type="entry name" value="HSA"/>
    <property type="match status" value="1"/>
</dbReference>
<feature type="region of interest" description="Disordered" evidence="10">
    <location>
        <begin position="1339"/>
        <end position="1377"/>
    </location>
</feature>
<dbReference type="Gene3D" id="1.20.120.850">
    <property type="entry name" value="SWI2/SNF2 ATPases, N-terminal domain"/>
    <property type="match status" value="1"/>
</dbReference>
<dbReference type="GO" id="GO:0042393">
    <property type="term" value="F:histone binding"/>
    <property type="evidence" value="ECO:0007669"/>
    <property type="project" value="TreeGrafter"/>
</dbReference>
<evidence type="ECO:0000256" key="9">
    <source>
        <dbReference type="ARBA" id="ARBA00023242"/>
    </source>
</evidence>
<evidence type="ECO:0000256" key="7">
    <source>
        <dbReference type="ARBA" id="ARBA00022853"/>
    </source>
</evidence>
<dbReference type="InterPro" id="IPR050520">
    <property type="entry name" value="INO80/SWR1_helicase"/>
</dbReference>
<dbReference type="InterPro" id="IPR014012">
    <property type="entry name" value="HSA_dom"/>
</dbReference>
<comment type="similarity">
    <text evidence="2">Belongs to the SNF2/RAD54 helicase family. SWR1 subfamily.</text>
</comment>
<dbReference type="Gene3D" id="3.40.50.300">
    <property type="entry name" value="P-loop containing nucleotide triphosphate hydrolases"/>
    <property type="match status" value="1"/>
</dbReference>
<protein>
    <submittedName>
        <fullName evidence="15">Uncharacterized protein</fullName>
    </submittedName>
</protein>
<evidence type="ECO:0000256" key="8">
    <source>
        <dbReference type="ARBA" id="ARBA00023125"/>
    </source>
</evidence>
<evidence type="ECO:0000256" key="1">
    <source>
        <dbReference type="ARBA" id="ARBA00004123"/>
    </source>
</evidence>
<dbReference type="SUPFAM" id="SSF52540">
    <property type="entry name" value="P-loop containing nucleoside triphosphate hydrolases"/>
    <property type="match status" value="2"/>
</dbReference>
<dbReference type="Pfam" id="PF00271">
    <property type="entry name" value="Helicase_C"/>
    <property type="match status" value="1"/>
</dbReference>
<dbReference type="FunFam" id="3.40.50.300:FF:001674">
    <property type="entry name" value="E1A-binding protein p400 isoform X7"/>
    <property type="match status" value="1"/>
</dbReference>
<feature type="region of interest" description="Disordered" evidence="10">
    <location>
        <begin position="1479"/>
        <end position="1640"/>
    </location>
</feature>